<comment type="caution">
    <text evidence="1">The sequence shown here is derived from an EMBL/GenBank/DDBJ whole genome shotgun (WGS) entry which is preliminary data.</text>
</comment>
<sequence>MIAPPLIPFAREGELVVSGTVFITIDGPEGSDGPAPCVCPHPAPHLVPWDPVARTSIFQPYRGGTLFRGPDRHGP</sequence>
<organism evidence="1">
    <name type="scientific">hydrocarbon metagenome</name>
    <dbReference type="NCBI Taxonomy" id="938273"/>
    <lineage>
        <taxon>unclassified sequences</taxon>
        <taxon>metagenomes</taxon>
        <taxon>ecological metagenomes</taxon>
    </lineage>
</organism>
<dbReference type="EMBL" id="LNQE01001696">
    <property type="protein sequence ID" value="KUG14148.1"/>
    <property type="molecule type" value="Genomic_DNA"/>
</dbReference>
<evidence type="ECO:0000313" key="1">
    <source>
        <dbReference type="EMBL" id="KUG14148.1"/>
    </source>
</evidence>
<accession>A0A0W8EZT2</accession>
<protein>
    <submittedName>
        <fullName evidence="1">Uncharacterized protein</fullName>
    </submittedName>
</protein>
<gene>
    <name evidence="1" type="ORF">ASZ90_016225</name>
</gene>
<reference evidence="1" key="1">
    <citation type="journal article" date="2015" name="Proc. Natl. Acad. Sci. U.S.A.">
        <title>Networks of energetic and metabolic interactions define dynamics in microbial communities.</title>
        <authorList>
            <person name="Embree M."/>
            <person name="Liu J.K."/>
            <person name="Al-Bassam M.M."/>
            <person name="Zengler K."/>
        </authorList>
    </citation>
    <scope>NUCLEOTIDE SEQUENCE</scope>
</reference>
<name>A0A0W8EZT2_9ZZZZ</name>
<proteinExistence type="predicted"/>
<dbReference type="AlphaFoldDB" id="A0A0W8EZT2"/>